<comment type="caution">
    <text evidence="10">The sequence shown here is derived from an EMBL/GenBank/DDBJ whole genome shotgun (WGS) entry which is preliminary data.</text>
</comment>
<dbReference type="PROSITE" id="PS50011">
    <property type="entry name" value="PROTEIN_KINASE_DOM"/>
    <property type="match status" value="1"/>
</dbReference>
<evidence type="ECO:0000259" key="9">
    <source>
        <dbReference type="PROSITE" id="PS50011"/>
    </source>
</evidence>
<organism evidence="10 11">
    <name type="scientific">Cannabis sativa</name>
    <name type="common">Hemp</name>
    <name type="synonym">Marijuana</name>
    <dbReference type="NCBI Taxonomy" id="3483"/>
    <lineage>
        <taxon>Eukaryota</taxon>
        <taxon>Viridiplantae</taxon>
        <taxon>Streptophyta</taxon>
        <taxon>Embryophyta</taxon>
        <taxon>Tracheophyta</taxon>
        <taxon>Spermatophyta</taxon>
        <taxon>Magnoliopsida</taxon>
        <taxon>eudicotyledons</taxon>
        <taxon>Gunneridae</taxon>
        <taxon>Pentapetalae</taxon>
        <taxon>rosids</taxon>
        <taxon>fabids</taxon>
        <taxon>Rosales</taxon>
        <taxon>Cannabaceae</taxon>
        <taxon>Cannabis</taxon>
    </lineage>
</organism>
<dbReference type="PROSITE" id="PS00107">
    <property type="entry name" value="PROTEIN_KINASE_ATP"/>
    <property type="match status" value="1"/>
</dbReference>
<dbReference type="InterPro" id="IPR011009">
    <property type="entry name" value="Kinase-like_dom_sf"/>
</dbReference>
<feature type="binding site" evidence="8">
    <location>
        <position position="31"/>
    </location>
    <ligand>
        <name>ATP</name>
        <dbReference type="ChEBI" id="CHEBI:30616"/>
    </ligand>
</feature>
<feature type="domain" description="Protein kinase" evidence="9">
    <location>
        <begin position="3"/>
        <end position="157"/>
    </location>
</feature>
<keyword evidence="2" id="KW-0418">Kinase</keyword>
<evidence type="ECO:0000256" key="3">
    <source>
        <dbReference type="ARBA" id="ARBA00022692"/>
    </source>
</evidence>
<dbReference type="EMBL" id="JAATIP010000198">
    <property type="protein sequence ID" value="KAF4360784.1"/>
    <property type="molecule type" value="Genomic_DNA"/>
</dbReference>
<protein>
    <recommendedName>
        <fullName evidence="9">Protein kinase domain-containing protein</fullName>
    </recommendedName>
</protein>
<keyword evidence="5" id="KW-1133">Transmembrane helix</keyword>
<sequence>MTNSFTQKLGQGGFGDIYKGNLNDGSLVVVKVLNKSKGKDSEDFMNEVATISRTSHVNIVTLLGFCFERSKRALIYEFMPNGSLENVSHKSDVYSYGMMVLEMIGRRKIINVEANNTTMSRVIKMLEGSVDSLEIPPKPFLYSPPRSPPLESSQIFV</sequence>
<dbReference type="InterPro" id="IPR017441">
    <property type="entry name" value="Protein_kinase_ATP_BS"/>
</dbReference>
<keyword evidence="8" id="KW-0067">ATP-binding</keyword>
<keyword evidence="2" id="KW-0808">Transferase</keyword>
<evidence type="ECO:0000256" key="4">
    <source>
        <dbReference type="ARBA" id="ARBA00022729"/>
    </source>
</evidence>
<dbReference type="GO" id="GO:0004674">
    <property type="term" value="F:protein serine/threonine kinase activity"/>
    <property type="evidence" value="ECO:0007669"/>
    <property type="project" value="UniProtKB-KW"/>
</dbReference>
<dbReference type="Pfam" id="PF07714">
    <property type="entry name" value="PK_Tyr_Ser-Thr"/>
    <property type="match status" value="1"/>
</dbReference>
<proteinExistence type="predicted"/>
<dbReference type="GO" id="GO:0005524">
    <property type="term" value="F:ATP binding"/>
    <property type="evidence" value="ECO:0007669"/>
    <property type="project" value="UniProtKB-UniRule"/>
</dbReference>
<evidence type="ECO:0000256" key="7">
    <source>
        <dbReference type="ARBA" id="ARBA00023180"/>
    </source>
</evidence>
<dbReference type="InterPro" id="IPR000719">
    <property type="entry name" value="Prot_kinase_dom"/>
</dbReference>
<dbReference type="AlphaFoldDB" id="A0A7J6EQR9"/>
<keyword evidence="3" id="KW-0812">Transmembrane</keyword>
<keyword evidence="7" id="KW-0325">Glycoprotein</keyword>
<dbReference type="Gene3D" id="1.10.510.10">
    <property type="entry name" value="Transferase(Phosphotransferase) domain 1"/>
    <property type="match status" value="1"/>
</dbReference>
<evidence type="ECO:0000256" key="2">
    <source>
        <dbReference type="ARBA" id="ARBA00022527"/>
    </source>
</evidence>
<evidence type="ECO:0000256" key="8">
    <source>
        <dbReference type="PROSITE-ProRule" id="PRU10141"/>
    </source>
</evidence>
<reference evidence="10 11" key="1">
    <citation type="journal article" date="2020" name="bioRxiv">
        <title>Sequence and annotation of 42 cannabis genomes reveals extensive copy number variation in cannabinoid synthesis and pathogen resistance genes.</title>
        <authorList>
            <person name="Mckernan K.J."/>
            <person name="Helbert Y."/>
            <person name="Kane L.T."/>
            <person name="Ebling H."/>
            <person name="Zhang L."/>
            <person name="Liu B."/>
            <person name="Eaton Z."/>
            <person name="Mclaughlin S."/>
            <person name="Kingan S."/>
            <person name="Baybayan P."/>
            <person name="Concepcion G."/>
            <person name="Jordan M."/>
            <person name="Riva A."/>
            <person name="Barbazuk W."/>
            <person name="Harkins T."/>
        </authorList>
    </citation>
    <scope>NUCLEOTIDE SEQUENCE [LARGE SCALE GENOMIC DNA]</scope>
    <source>
        <strain evidence="11">cv. Jamaican Lion 4</strain>
        <tissue evidence="10">Leaf</tissue>
    </source>
</reference>
<evidence type="ECO:0000256" key="5">
    <source>
        <dbReference type="ARBA" id="ARBA00022989"/>
    </source>
</evidence>
<dbReference type="InterPro" id="IPR045874">
    <property type="entry name" value="LRK10/LRL21-25-like"/>
</dbReference>
<dbReference type="SUPFAM" id="SSF56112">
    <property type="entry name" value="Protein kinase-like (PK-like)"/>
    <property type="match status" value="1"/>
</dbReference>
<comment type="subcellular location">
    <subcellularLocation>
        <location evidence="1">Membrane</location>
        <topology evidence="1">Single-pass type I membrane protein</topology>
    </subcellularLocation>
</comment>
<keyword evidence="4" id="KW-0732">Signal</keyword>
<gene>
    <name evidence="10" type="ORF">F8388_015107</name>
</gene>
<evidence type="ECO:0000256" key="6">
    <source>
        <dbReference type="ARBA" id="ARBA00023136"/>
    </source>
</evidence>
<dbReference type="InterPro" id="IPR001245">
    <property type="entry name" value="Ser-Thr/Tyr_kinase_cat_dom"/>
</dbReference>
<evidence type="ECO:0000313" key="11">
    <source>
        <dbReference type="Proteomes" id="UP000525078"/>
    </source>
</evidence>
<dbReference type="PANTHER" id="PTHR27009">
    <property type="entry name" value="RUST RESISTANCE KINASE LR10-RELATED"/>
    <property type="match status" value="1"/>
</dbReference>
<keyword evidence="8" id="KW-0547">Nucleotide-binding</keyword>
<evidence type="ECO:0000256" key="1">
    <source>
        <dbReference type="ARBA" id="ARBA00004479"/>
    </source>
</evidence>
<dbReference type="Proteomes" id="UP000525078">
    <property type="component" value="Unassembled WGS sequence"/>
</dbReference>
<accession>A0A7J6EQR9</accession>
<keyword evidence="2" id="KW-0723">Serine/threonine-protein kinase</keyword>
<dbReference type="GO" id="GO:0016020">
    <property type="term" value="C:membrane"/>
    <property type="evidence" value="ECO:0007669"/>
    <property type="project" value="UniProtKB-SubCell"/>
</dbReference>
<evidence type="ECO:0000313" key="10">
    <source>
        <dbReference type="EMBL" id="KAF4360784.1"/>
    </source>
</evidence>
<name>A0A7J6EQR9_CANSA</name>
<keyword evidence="6" id="KW-0472">Membrane</keyword>